<name>I3YMC7_ALIFI</name>
<gene>
    <name evidence="1" type="ordered locus">Alfi_1823</name>
</gene>
<dbReference type="EMBL" id="CP003274">
    <property type="protein sequence ID" value="AFL78145.1"/>
    <property type="molecule type" value="Genomic_DNA"/>
</dbReference>
<dbReference type="HOGENOM" id="CLU_2731017_0_0_10"/>
<accession>I3YMC7</accession>
<reference evidence="2" key="1">
    <citation type="journal article" date="2013" name="Stand. Genomic Sci.">
        <title>Complete genome sequence of the bile-resistant pigment-producing anaerobe Alistipes finegoldii type strain (AHN2437(T)).</title>
        <authorList>
            <person name="Mavromatis K."/>
            <person name="Stackebrandt E."/>
            <person name="Munk C."/>
            <person name="Lapidus A."/>
            <person name="Nolan M."/>
            <person name="Lucas S."/>
            <person name="Hammon N."/>
            <person name="Deshpande S."/>
            <person name="Cheng J.F."/>
            <person name="Tapia R."/>
            <person name="Goodwin L.A."/>
            <person name="Pitluck S."/>
            <person name="Liolios K."/>
            <person name="Pagani I."/>
            <person name="Ivanova N."/>
            <person name="Mikhailova N."/>
            <person name="Huntemann M."/>
            <person name="Pati A."/>
            <person name="Chen A."/>
            <person name="Palaniappan K."/>
            <person name="Land M."/>
            <person name="Hauser L."/>
            <person name="Rohde M."/>
            <person name="Gronow S."/>
            <person name="Goker M."/>
            <person name="Detter J.C."/>
            <person name="Bristow J."/>
            <person name="Eisen J.A."/>
            <person name="Markowitz V."/>
            <person name="Hugenholtz P."/>
            <person name="Kyrpides N.C."/>
            <person name="Klenk H.P."/>
            <person name="Woyke T."/>
        </authorList>
    </citation>
    <scope>NUCLEOTIDE SEQUENCE</scope>
    <source>
        <strain evidence="2">DSM 17242 / JCM 16770 / AHN 2437 / CCUG 46020 / CIP 107999</strain>
    </source>
</reference>
<sequence length="71" mass="8401">MRILRTDSHFRPTAKSGRATASKLLRQTKNKDGIKYTIYKYDLFPDEWIYHARVLQTSHYLIPIVGVKYTQ</sequence>
<proteinExistence type="predicted"/>
<evidence type="ECO:0000313" key="1">
    <source>
        <dbReference type="EMBL" id="AFL78145.1"/>
    </source>
</evidence>
<organism evidence="1 2">
    <name type="scientific">Alistipes finegoldii (strain DSM 17242 / JCM 16770 / CCUG 46020 / CIP 107999 / KCTC 15236 / AHN 2437)</name>
    <dbReference type="NCBI Taxonomy" id="679935"/>
    <lineage>
        <taxon>Bacteria</taxon>
        <taxon>Pseudomonadati</taxon>
        <taxon>Bacteroidota</taxon>
        <taxon>Bacteroidia</taxon>
        <taxon>Bacteroidales</taxon>
        <taxon>Rikenellaceae</taxon>
        <taxon>Alistipes</taxon>
    </lineage>
</organism>
<evidence type="ECO:0000313" key="2">
    <source>
        <dbReference type="Proteomes" id="UP000006052"/>
    </source>
</evidence>
<dbReference type="AlphaFoldDB" id="I3YMC7"/>
<protein>
    <submittedName>
        <fullName evidence="1">Uncharacterized protein</fullName>
    </submittedName>
</protein>
<dbReference type="KEGG" id="afd:Alfi_1823"/>
<dbReference type="Proteomes" id="UP000006052">
    <property type="component" value="Chromosome"/>
</dbReference>